<keyword evidence="2" id="KW-1185">Reference proteome</keyword>
<dbReference type="eggNOG" id="ENOG502ZZ44">
    <property type="taxonomic scope" value="Bacteria"/>
</dbReference>
<proteinExistence type="predicted"/>
<dbReference type="InterPro" id="IPR024213">
    <property type="entry name" value="DUF3822"/>
</dbReference>
<dbReference type="HOGENOM" id="CLU_081202_1_0_10"/>
<organism evidence="1 2">
    <name type="scientific">Hallella multisaccharivorax DSM 17128</name>
    <dbReference type="NCBI Taxonomy" id="688246"/>
    <lineage>
        <taxon>Bacteria</taxon>
        <taxon>Pseudomonadati</taxon>
        <taxon>Bacteroidota</taxon>
        <taxon>Bacteroidia</taxon>
        <taxon>Bacteroidales</taxon>
        <taxon>Prevotellaceae</taxon>
        <taxon>Hallella</taxon>
    </lineage>
</organism>
<name>F8NB08_9BACT</name>
<dbReference type="OrthoDB" id="658622at2"/>
<dbReference type="Pfam" id="PF12864">
    <property type="entry name" value="DUF3822"/>
    <property type="match status" value="1"/>
</dbReference>
<dbReference type="STRING" id="688246.Premu_2562"/>
<dbReference type="RefSeq" id="WP_007575792.1">
    <property type="nucleotide sequence ID" value="NZ_BPTS01000002.1"/>
</dbReference>
<gene>
    <name evidence="1" type="ORF">Premu_2562</name>
</gene>
<dbReference type="AlphaFoldDB" id="F8NB08"/>
<evidence type="ECO:0008006" key="3">
    <source>
        <dbReference type="Google" id="ProtNLM"/>
    </source>
</evidence>
<dbReference type="Gene3D" id="3.30.420.250">
    <property type="match status" value="1"/>
</dbReference>
<evidence type="ECO:0000313" key="1">
    <source>
        <dbReference type="EMBL" id="EGN57916.1"/>
    </source>
</evidence>
<dbReference type="CDD" id="cd24013">
    <property type="entry name" value="ASKHA_ATPase_BT3980-like"/>
    <property type="match status" value="1"/>
</dbReference>
<dbReference type="Gene3D" id="3.30.420.260">
    <property type="match status" value="1"/>
</dbReference>
<protein>
    <recommendedName>
        <fullName evidence="3">DUF3822 domain-containing protein</fullName>
    </recommendedName>
</protein>
<dbReference type="EMBL" id="GL945017">
    <property type="protein sequence ID" value="EGN57916.1"/>
    <property type="molecule type" value="Genomic_DNA"/>
</dbReference>
<dbReference type="Proteomes" id="UP000002772">
    <property type="component" value="Unassembled WGS sequence"/>
</dbReference>
<reference evidence="2" key="1">
    <citation type="journal article" date="2011" name="Stand. Genomic Sci.">
        <title>Non-contiguous finished genome sequence of the opportunistic oral pathogen Prevotella multisaccharivorax type strain (PPPA20).</title>
        <authorList>
            <person name="Pati A."/>
            <person name="Gronow S."/>
            <person name="Lu M."/>
            <person name="Lapidus A."/>
            <person name="Nolan M."/>
            <person name="Lucas S."/>
            <person name="Hammon N."/>
            <person name="Deshpande S."/>
            <person name="Cheng J.F."/>
            <person name="Tapia R."/>
            <person name="Han C."/>
            <person name="Goodwin L."/>
            <person name="Pitluck S."/>
            <person name="Liolios K."/>
            <person name="Pagani I."/>
            <person name="Mavromatis K."/>
            <person name="Mikhailova N."/>
            <person name="Huntemann M."/>
            <person name="Chen A."/>
            <person name="Palaniappan K."/>
            <person name="Land M."/>
            <person name="Hauser L."/>
            <person name="Detter J.C."/>
            <person name="Brambilla E.M."/>
            <person name="Rohde M."/>
            <person name="Goker M."/>
            <person name="Woyke T."/>
            <person name="Bristow J."/>
            <person name="Eisen J.A."/>
            <person name="Markowitz V."/>
            <person name="Hugenholtz P."/>
            <person name="Kyrpides N.C."/>
            <person name="Klenk H.P."/>
            <person name="Ivanova N."/>
        </authorList>
    </citation>
    <scope>NUCLEOTIDE SEQUENCE [LARGE SCALE GENOMIC DNA]</scope>
    <source>
        <strain evidence="2">DSM 17128</strain>
    </source>
</reference>
<evidence type="ECO:0000313" key="2">
    <source>
        <dbReference type="Proteomes" id="UP000002772"/>
    </source>
</evidence>
<sequence>MNNEQYINRRITIRVSSESLAIAIPDSNDRTKGSFFKYISKSGISVAANLRDAFKTVELLKEPVTNAKVLIDSPTLLIPLDEYKESDNETLYMHSFPSTEGSIVLSNVLPDLNAVALFAVNRDLKLVIEDHYENVRYLHLMQPVWDYLHRRSFLGNRRKLYAYFHDEALEIFSFERNHFIFFNRFNARSLKDMTYFILFVWKQLALDQLHDELFLVGAIPDKENLLKALRIYVQMVAVIGTSASFNNAPLTQEKGITFDMITALLA</sequence>
<accession>F8NB08</accession>